<sequence length="265" mass="29821">MANVASSLLGLTDHEFAHVFAQDGAVSEWLFDEMKAVLQDADTDEFYTSHHGDNLLLVAVRVVASEDHGLDLAQLVDRGLLSLPRIIAMCSLYAQSNSHVMQWWLQRVFACAPHLANQVPMLHDIFYHVRVLHYVTTVSVQIQALLTSHDMFLSILTPPKATDLDHCFDGQTLLHAILVCYETDLPLLNKLSRNDKLVPVARRHVLLSIGLWLDKTFLSVLKSDRAQAEQRTDWFFGVLNSLLHNADASEPASLLSDLCRLLQFK</sequence>
<organism evidence="1 2">
    <name type="scientific">Aphanomyces astaci</name>
    <name type="common">Crayfish plague agent</name>
    <dbReference type="NCBI Taxonomy" id="112090"/>
    <lineage>
        <taxon>Eukaryota</taxon>
        <taxon>Sar</taxon>
        <taxon>Stramenopiles</taxon>
        <taxon>Oomycota</taxon>
        <taxon>Saprolegniomycetes</taxon>
        <taxon>Saprolegniales</taxon>
        <taxon>Verrucalvaceae</taxon>
        <taxon>Aphanomyces</taxon>
    </lineage>
</organism>
<gene>
    <name evidence="1" type="ORF">DYB28_012891</name>
</gene>
<proteinExistence type="predicted"/>
<comment type="caution">
    <text evidence="1">The sequence shown here is derived from an EMBL/GenBank/DDBJ whole genome shotgun (WGS) entry which is preliminary data.</text>
</comment>
<evidence type="ECO:0000313" key="2">
    <source>
        <dbReference type="Proteomes" id="UP000275652"/>
    </source>
</evidence>
<accession>A0A9X8H703</accession>
<feature type="non-terminal residue" evidence="1">
    <location>
        <position position="1"/>
    </location>
</feature>
<dbReference type="Proteomes" id="UP000275652">
    <property type="component" value="Unassembled WGS sequence"/>
</dbReference>
<name>A0A9X8H703_APHAT</name>
<reference evidence="1 2" key="1">
    <citation type="journal article" date="2018" name="J. Invertebr. Pathol.">
        <title>New genotyping method for the causative agent of crayfish plague (Aphanomyces astaci) based on whole genome data.</title>
        <authorList>
            <person name="Minardi D."/>
            <person name="Studholme D.J."/>
            <person name="van der Giezen M."/>
            <person name="Pretto T."/>
            <person name="Oidtmann B."/>
        </authorList>
    </citation>
    <scope>NUCLEOTIDE SEQUENCE [LARGE SCALE GENOMIC DNA]</scope>
    <source>
        <strain evidence="1 2">KB13</strain>
    </source>
</reference>
<evidence type="ECO:0000313" key="1">
    <source>
        <dbReference type="EMBL" id="RLO03672.1"/>
    </source>
</evidence>
<dbReference type="EMBL" id="QUTI01030436">
    <property type="protein sequence ID" value="RLO03672.1"/>
    <property type="molecule type" value="Genomic_DNA"/>
</dbReference>
<dbReference type="AlphaFoldDB" id="A0A9X8H703"/>
<protein>
    <submittedName>
        <fullName evidence="1">Uncharacterized protein</fullName>
    </submittedName>
</protein>